<sequence>MSINQRQNGYLRRKKNWLSRRWLTSPSALSKHYFSACHHDSGFPECLNYWADYRNFSTTCMYDKLKNDRPHVRLDL</sequence>
<organism evidence="1 2">
    <name type="scientific">Trichinella spiralis</name>
    <name type="common">Trichina worm</name>
    <dbReference type="NCBI Taxonomy" id="6334"/>
    <lineage>
        <taxon>Eukaryota</taxon>
        <taxon>Metazoa</taxon>
        <taxon>Ecdysozoa</taxon>
        <taxon>Nematoda</taxon>
        <taxon>Enoplea</taxon>
        <taxon>Dorylaimia</taxon>
        <taxon>Trichinellida</taxon>
        <taxon>Trichinellidae</taxon>
        <taxon>Trichinella</taxon>
    </lineage>
</organism>
<keyword evidence="2" id="KW-1185">Reference proteome</keyword>
<evidence type="ECO:0000313" key="2">
    <source>
        <dbReference type="Proteomes" id="UP001558632"/>
    </source>
</evidence>
<accession>A0ABR3KIZ3</accession>
<reference evidence="1 2" key="1">
    <citation type="submission" date="2024-07" db="EMBL/GenBank/DDBJ databases">
        <title>Enhanced genomic and transcriptomic resources for Trichinella pseudospiralis and T. spiralis underpin the discovery of pronounced molecular differences between stages and species.</title>
        <authorList>
            <person name="Pasi K.K."/>
            <person name="La Rosa G."/>
            <person name="Gomez-Morales M.A."/>
            <person name="Tosini F."/>
            <person name="Sumanam S."/>
            <person name="Young N.D."/>
            <person name="Chang B.C."/>
            <person name="Robin G.B."/>
        </authorList>
    </citation>
    <scope>NUCLEOTIDE SEQUENCE [LARGE SCALE GENOMIC DNA]</scope>
    <source>
        <strain evidence="1">ISS534</strain>
    </source>
</reference>
<proteinExistence type="predicted"/>
<name>A0ABR3KIZ3_TRISP</name>
<comment type="caution">
    <text evidence="1">The sequence shown here is derived from an EMBL/GenBank/DDBJ whole genome shotgun (WGS) entry which is preliminary data.</text>
</comment>
<protein>
    <submittedName>
        <fullName evidence="1">Nonribosomal peptide synthetase</fullName>
    </submittedName>
</protein>
<dbReference type="EMBL" id="JBEUSY010000348">
    <property type="protein sequence ID" value="KAL1237417.1"/>
    <property type="molecule type" value="Genomic_DNA"/>
</dbReference>
<dbReference type="Proteomes" id="UP001558632">
    <property type="component" value="Unassembled WGS sequence"/>
</dbReference>
<evidence type="ECO:0000313" key="1">
    <source>
        <dbReference type="EMBL" id="KAL1237417.1"/>
    </source>
</evidence>
<gene>
    <name evidence="1" type="ORF">TSPI_01190</name>
</gene>